<sequence length="380" mass="40750">MDVEAIDAALAQLRRLLGSAHPPQLRATTPPAAVEDPQGWSGSARESAHDNATRLHQTRTTLHATHASVTTVVNHAQSIGPDARRAMDAVLSAWEGDKRSLQPWSGSPEVRAKLQAAGQQRLNEAGRIVQDAVQRYGQAAQQVQALSGQLPLSSGNSDSAPAGIQMVDFKQGPPIPSPTPEDGAGGEPPLGLPRYNGGTLSDAETRTVYLHGELQMRRLNEELVRRGVSAEDRARIMFEQRNKLRSWSRELMSDRQLADYLNANERNLTFDELVAKNQARGLSGDALYNAIVESSTRSRPSVNDSLGIDPDNPPPLPPVTGPIAPTGTSPPAPTAAPSPDSWGTYIPPEQLAQSDDPVLRILGQILLGQRGPDDPTYGTA</sequence>
<feature type="compositionally biased region" description="Polar residues" evidence="1">
    <location>
        <begin position="295"/>
        <end position="304"/>
    </location>
</feature>
<feature type="region of interest" description="Disordered" evidence="1">
    <location>
        <begin position="295"/>
        <end position="356"/>
    </location>
</feature>
<feature type="region of interest" description="Disordered" evidence="1">
    <location>
        <begin position="150"/>
        <end position="192"/>
    </location>
</feature>
<keyword evidence="3" id="KW-1185">Reference proteome</keyword>
<accession>A0A6N4V1C8</accession>
<evidence type="ECO:0000313" key="3">
    <source>
        <dbReference type="Proteomes" id="UP000466906"/>
    </source>
</evidence>
<dbReference type="RefSeq" id="WP_163670455.1">
    <property type="nucleotide sequence ID" value="NZ_AP022566.1"/>
</dbReference>
<gene>
    <name evidence="2" type="ORF">MALV_55230</name>
</gene>
<feature type="compositionally biased region" description="Polar residues" evidence="1">
    <location>
        <begin position="150"/>
        <end position="159"/>
    </location>
</feature>
<geneLocation type="plasmid" evidence="2 3">
    <name>pJCM12272</name>
</geneLocation>
<protein>
    <recommendedName>
        <fullName evidence="4">ESX-1 secretion-associated protein EspA/EspE-like domain-containing protein</fullName>
    </recommendedName>
</protein>
<dbReference type="Proteomes" id="UP000466906">
    <property type="component" value="Plasmid pJCM12272"/>
</dbReference>
<dbReference type="AlphaFoldDB" id="A0A6N4V1C8"/>
<dbReference type="EMBL" id="AP022566">
    <property type="protein sequence ID" value="BBX30398.1"/>
    <property type="molecule type" value="Genomic_DNA"/>
</dbReference>
<evidence type="ECO:0008006" key="4">
    <source>
        <dbReference type="Google" id="ProtNLM"/>
    </source>
</evidence>
<keyword evidence="2" id="KW-0614">Plasmid</keyword>
<evidence type="ECO:0000313" key="2">
    <source>
        <dbReference type="EMBL" id="BBX30398.1"/>
    </source>
</evidence>
<name>A0A6N4V1C8_9MYCO</name>
<evidence type="ECO:0000256" key="1">
    <source>
        <dbReference type="SAM" id="MobiDB-lite"/>
    </source>
</evidence>
<feature type="compositionally biased region" description="Pro residues" evidence="1">
    <location>
        <begin position="311"/>
        <end position="320"/>
    </location>
</feature>
<proteinExistence type="predicted"/>
<organism evidence="2 3">
    <name type="scientific">Mycolicibacterium alvei</name>
    <dbReference type="NCBI Taxonomy" id="67081"/>
    <lineage>
        <taxon>Bacteria</taxon>
        <taxon>Bacillati</taxon>
        <taxon>Actinomycetota</taxon>
        <taxon>Actinomycetes</taxon>
        <taxon>Mycobacteriales</taxon>
        <taxon>Mycobacteriaceae</taxon>
        <taxon>Mycolicibacterium</taxon>
    </lineage>
</organism>
<reference evidence="2 3" key="1">
    <citation type="journal article" date="2019" name="Emerg. Microbes Infect.">
        <title>Comprehensive subspecies identification of 175 nontuberculous mycobacteria species based on 7547 genomic profiles.</title>
        <authorList>
            <person name="Matsumoto Y."/>
            <person name="Kinjo T."/>
            <person name="Motooka D."/>
            <person name="Nabeya D."/>
            <person name="Jung N."/>
            <person name="Uechi K."/>
            <person name="Horii T."/>
            <person name="Iida T."/>
            <person name="Fujita J."/>
            <person name="Nakamura S."/>
        </authorList>
    </citation>
    <scope>NUCLEOTIDE SEQUENCE [LARGE SCALE GENOMIC DNA]</scope>
    <source>
        <strain evidence="2 3">JCM 12272</strain>
        <plasmid evidence="2">pJCM12272</plasmid>
    </source>
</reference>
<feature type="region of interest" description="Disordered" evidence="1">
    <location>
        <begin position="21"/>
        <end position="52"/>
    </location>
</feature>
<dbReference type="KEGG" id="malv:MALV_55230"/>